<keyword evidence="7" id="KW-1185">Reference proteome</keyword>
<dbReference type="SUPFAM" id="SSF55785">
    <property type="entry name" value="PYP-like sensor domain (PAS domain)"/>
    <property type="match status" value="1"/>
</dbReference>
<dbReference type="InterPro" id="IPR052155">
    <property type="entry name" value="Biofilm_reg_signaling"/>
</dbReference>
<dbReference type="STRING" id="1244869.H261_00340"/>
<dbReference type="CDD" id="cd01948">
    <property type="entry name" value="EAL"/>
    <property type="match status" value="1"/>
</dbReference>
<dbReference type="Pfam" id="PF00672">
    <property type="entry name" value="HAMP"/>
    <property type="match status" value="1"/>
</dbReference>
<dbReference type="InterPro" id="IPR000160">
    <property type="entry name" value="GGDEF_dom"/>
</dbReference>
<dbReference type="SUPFAM" id="SSF55073">
    <property type="entry name" value="Nucleotide cyclase"/>
    <property type="match status" value="1"/>
</dbReference>
<organism evidence="6 7">
    <name type="scientific">Paramagnetospirillum caucaseum</name>
    <dbReference type="NCBI Taxonomy" id="1244869"/>
    <lineage>
        <taxon>Bacteria</taxon>
        <taxon>Pseudomonadati</taxon>
        <taxon>Pseudomonadota</taxon>
        <taxon>Alphaproteobacteria</taxon>
        <taxon>Rhodospirillales</taxon>
        <taxon>Magnetospirillaceae</taxon>
        <taxon>Paramagnetospirillum</taxon>
    </lineage>
</organism>
<dbReference type="SMART" id="SM00267">
    <property type="entry name" value="GGDEF"/>
    <property type="match status" value="1"/>
</dbReference>
<evidence type="ECO:0000313" key="7">
    <source>
        <dbReference type="Proteomes" id="UP000011744"/>
    </source>
</evidence>
<dbReference type="PROSITE" id="PS50885">
    <property type="entry name" value="HAMP"/>
    <property type="match status" value="1"/>
</dbReference>
<accession>M2YFU0</accession>
<name>M2YFU0_9PROT</name>
<protein>
    <submittedName>
        <fullName evidence="6">Signal transduction protein</fullName>
    </submittedName>
</protein>
<dbReference type="InterPro" id="IPR029787">
    <property type="entry name" value="Nucleotide_cyclase"/>
</dbReference>
<dbReference type="InterPro" id="IPR035919">
    <property type="entry name" value="EAL_sf"/>
</dbReference>
<dbReference type="eggNOG" id="COG5000">
    <property type="taxonomic scope" value="Bacteria"/>
</dbReference>
<dbReference type="InterPro" id="IPR035965">
    <property type="entry name" value="PAS-like_dom_sf"/>
</dbReference>
<dbReference type="FunFam" id="3.20.20.450:FF:000001">
    <property type="entry name" value="Cyclic di-GMP phosphodiesterase yahA"/>
    <property type="match status" value="1"/>
</dbReference>
<dbReference type="PANTHER" id="PTHR44757:SF2">
    <property type="entry name" value="BIOFILM ARCHITECTURE MAINTENANCE PROTEIN MBAA"/>
    <property type="match status" value="1"/>
</dbReference>
<feature type="transmembrane region" description="Helical" evidence="1">
    <location>
        <begin position="271"/>
        <end position="294"/>
    </location>
</feature>
<dbReference type="RefSeq" id="WP_008613040.1">
    <property type="nucleotide sequence ID" value="NZ_AONQ01000001.1"/>
</dbReference>
<feature type="domain" description="PAS" evidence="2">
    <location>
        <begin position="356"/>
        <end position="425"/>
    </location>
</feature>
<dbReference type="Pfam" id="PF00990">
    <property type="entry name" value="GGDEF"/>
    <property type="match status" value="1"/>
</dbReference>
<dbReference type="InterPro" id="IPR001633">
    <property type="entry name" value="EAL_dom"/>
</dbReference>
<dbReference type="Gene3D" id="3.30.450.20">
    <property type="entry name" value="PAS domain"/>
    <property type="match status" value="1"/>
</dbReference>
<dbReference type="InterPro" id="IPR043128">
    <property type="entry name" value="Rev_trsase/Diguanyl_cyclase"/>
</dbReference>
<comment type="caution">
    <text evidence="6">The sequence shown here is derived from an EMBL/GenBank/DDBJ whole genome shotgun (WGS) entry which is preliminary data.</text>
</comment>
<dbReference type="AlphaFoldDB" id="M2YFU0"/>
<keyword evidence="1" id="KW-0472">Membrane</keyword>
<dbReference type="InterPro" id="IPR013767">
    <property type="entry name" value="PAS_fold"/>
</dbReference>
<dbReference type="CDD" id="cd00130">
    <property type="entry name" value="PAS"/>
    <property type="match status" value="1"/>
</dbReference>
<dbReference type="CDD" id="cd18773">
    <property type="entry name" value="PDC1_HK_sensor"/>
    <property type="match status" value="1"/>
</dbReference>
<evidence type="ECO:0000313" key="6">
    <source>
        <dbReference type="EMBL" id="EME71981.1"/>
    </source>
</evidence>
<dbReference type="PROSITE" id="PS50887">
    <property type="entry name" value="GGDEF"/>
    <property type="match status" value="1"/>
</dbReference>
<dbReference type="OrthoDB" id="9793210at2"/>
<dbReference type="CDD" id="cd06225">
    <property type="entry name" value="HAMP"/>
    <property type="match status" value="1"/>
</dbReference>
<proteinExistence type="predicted"/>
<dbReference type="Pfam" id="PF00563">
    <property type="entry name" value="EAL"/>
    <property type="match status" value="1"/>
</dbReference>
<dbReference type="eggNOG" id="COG5001">
    <property type="taxonomic scope" value="Bacteria"/>
</dbReference>
<dbReference type="PROSITE" id="PS50883">
    <property type="entry name" value="EAL"/>
    <property type="match status" value="1"/>
</dbReference>
<evidence type="ECO:0000256" key="1">
    <source>
        <dbReference type="SAM" id="Phobius"/>
    </source>
</evidence>
<dbReference type="SMART" id="SM00304">
    <property type="entry name" value="HAMP"/>
    <property type="match status" value="1"/>
</dbReference>
<dbReference type="InterPro" id="IPR000014">
    <property type="entry name" value="PAS"/>
</dbReference>
<keyword evidence="1" id="KW-1133">Transmembrane helix</keyword>
<evidence type="ECO:0000259" key="2">
    <source>
        <dbReference type="PROSITE" id="PS50112"/>
    </source>
</evidence>
<dbReference type="PANTHER" id="PTHR44757">
    <property type="entry name" value="DIGUANYLATE CYCLASE DGCP"/>
    <property type="match status" value="1"/>
</dbReference>
<keyword evidence="1" id="KW-0812">Transmembrane</keyword>
<dbReference type="SMART" id="SM00052">
    <property type="entry name" value="EAL"/>
    <property type="match status" value="1"/>
</dbReference>
<dbReference type="Proteomes" id="UP000011744">
    <property type="component" value="Unassembled WGS sequence"/>
</dbReference>
<evidence type="ECO:0000259" key="5">
    <source>
        <dbReference type="PROSITE" id="PS50887"/>
    </source>
</evidence>
<dbReference type="GO" id="GO:0007165">
    <property type="term" value="P:signal transduction"/>
    <property type="evidence" value="ECO:0007669"/>
    <property type="project" value="InterPro"/>
</dbReference>
<evidence type="ECO:0000259" key="3">
    <source>
        <dbReference type="PROSITE" id="PS50883"/>
    </source>
</evidence>
<dbReference type="InterPro" id="IPR003660">
    <property type="entry name" value="HAMP_dom"/>
</dbReference>
<gene>
    <name evidence="6" type="ORF">H261_00340</name>
</gene>
<dbReference type="SUPFAM" id="SSF141868">
    <property type="entry name" value="EAL domain-like"/>
    <property type="match status" value="1"/>
</dbReference>
<dbReference type="NCBIfam" id="TIGR00229">
    <property type="entry name" value="sensory_box"/>
    <property type="match status" value="1"/>
</dbReference>
<reference evidence="6 7" key="1">
    <citation type="journal article" date="2014" name="Genome Announc.">
        <title>Draft Genome Sequence of Magnetospirillum sp. Strain SO-1, a Freshwater Magnetotactic Bacterium Isolated from the Ol'khovka River, Russia.</title>
        <authorList>
            <person name="Grouzdev D.S."/>
            <person name="Dziuba M.V."/>
            <person name="Sukhacheva M.S."/>
            <person name="Mardanov A.V."/>
            <person name="Beletskiy A.V."/>
            <person name="Kuznetsov B.B."/>
            <person name="Skryabin K.G."/>
        </authorList>
    </citation>
    <scope>NUCLEOTIDE SEQUENCE [LARGE SCALE GENOMIC DNA]</scope>
    <source>
        <strain evidence="6 7">SO-1</strain>
    </source>
</reference>
<dbReference type="SMART" id="SM00091">
    <property type="entry name" value="PAS"/>
    <property type="match status" value="1"/>
</dbReference>
<dbReference type="CDD" id="cd01949">
    <property type="entry name" value="GGDEF"/>
    <property type="match status" value="1"/>
</dbReference>
<dbReference type="EMBL" id="AONQ01000001">
    <property type="protein sequence ID" value="EME71981.1"/>
    <property type="molecule type" value="Genomic_DNA"/>
</dbReference>
<dbReference type="GO" id="GO:0016020">
    <property type="term" value="C:membrane"/>
    <property type="evidence" value="ECO:0007669"/>
    <property type="project" value="InterPro"/>
</dbReference>
<dbReference type="PROSITE" id="PS50112">
    <property type="entry name" value="PAS"/>
    <property type="match status" value="1"/>
</dbReference>
<dbReference type="Gene3D" id="3.30.70.270">
    <property type="match status" value="1"/>
</dbReference>
<feature type="domain" description="EAL" evidence="3">
    <location>
        <begin position="656"/>
        <end position="910"/>
    </location>
</feature>
<dbReference type="Pfam" id="PF00989">
    <property type="entry name" value="PAS"/>
    <property type="match status" value="1"/>
</dbReference>
<dbReference type="PATRIC" id="fig|1244869.3.peg.64"/>
<dbReference type="NCBIfam" id="TIGR00254">
    <property type="entry name" value="GGDEF"/>
    <property type="match status" value="1"/>
</dbReference>
<feature type="domain" description="GGDEF" evidence="5">
    <location>
        <begin position="514"/>
        <end position="647"/>
    </location>
</feature>
<dbReference type="SUPFAM" id="SSF158472">
    <property type="entry name" value="HAMP domain-like"/>
    <property type="match status" value="1"/>
</dbReference>
<feature type="domain" description="HAMP" evidence="4">
    <location>
        <begin position="299"/>
        <end position="351"/>
    </location>
</feature>
<evidence type="ECO:0000259" key="4">
    <source>
        <dbReference type="PROSITE" id="PS50885"/>
    </source>
</evidence>
<dbReference type="Gene3D" id="6.10.340.10">
    <property type="match status" value="1"/>
</dbReference>
<dbReference type="Gene3D" id="3.20.20.450">
    <property type="entry name" value="EAL domain"/>
    <property type="match status" value="1"/>
</dbReference>
<sequence>MAADLSLRRKLRLAFVGLALGPLLVAGLALSVGAYRLQDRQTEAIQRQVGRTIISEFRHYLGTLILELEEPIRRQGVAMLDSRGRQALAEGLIAFEPMFIEVAVLDVQGGILARASRYEPVISQGAAGVAHLPEVAAAMIGGANAIGGIRHYAATNEPMIGLAVPSTDPKTGQPEGFLLAQARFHRVWELTQPLPGLGELNSYVLDHGGQVIAHRNPSVVLARTVRPLSAADGIGRGLDGAWSFTTSEAFVIGGRRFLVVVEQPLLSALKLPAGAVLIVALVLLFGGVGAWVLVHYSRRAILAPIDALAEAVRDVEAGDMTRRAPVASSDEIGALAAAFNSMTGRVADLLHDLGDSEEKFRLVMESASDALVVIDAEGRIVSWNRGASRMFGYAPDEIMGRNVTQLMPEHMRERHDAILARIRDHADGHINTDPREQPAQRKDGTLFPVEVTLAGFSFKGSRFYSGIMRDISARKEAESNIRFLARHDALTGLANRVVLREKLDEILPETGTRQQHCLLFIDLDNFKVVNDVLGHSFGDRLLVEVADRLRSIEGGHNIICRHGGDEFILVAPDIRSRERAAELAERVLAVMGDSFAIDAQAIEVGCSIGISMAPDDGSDAETLIRKADIAMYKAKEKGRLGFQFFTAAMDRQMIERREMEKSLRRGLRDGELFIHLQPKVRLDGGGVTGFESLARWRSAEHGMVPPARFIPVAEECGLIAAIGDTVLRRTLAAMAGWRADGLTALPVAVNLSAGQLGNPGLAGEIDALLREYDLPSSLLELELTESMLMGEADQVRAILFGLKDLGIKLSIDDFGTGYSSLSYLKRLPVDVLKIDRSFVADLPGDPEGEAICLAIIHMAKALSLDVVAEGVETEAQCAFLADNGCDFAQGFLFARPVPVEQAVEYLPLVCAPDQPA</sequence>